<evidence type="ECO:0000256" key="1">
    <source>
        <dbReference type="SAM" id="MobiDB-lite"/>
    </source>
</evidence>
<evidence type="ECO:0000313" key="3">
    <source>
        <dbReference type="Proteomes" id="UP000823388"/>
    </source>
</evidence>
<gene>
    <name evidence="2" type="ORF">PVAP13_5NG041500</name>
</gene>
<accession>A0A8T0RNV8</accession>
<dbReference type="Proteomes" id="UP000823388">
    <property type="component" value="Chromosome 5N"/>
</dbReference>
<sequence>MIYSESRSIGKRNPGGMHGEMSSMHACVAHVVDWIMTRRGPKPTGHGSEGRGSGRMERRSRLRGAYMLACRCARPQRAAHAHGVCSLSSYLLLSSFLSPSSSIVVCTAPSLQNYILYYKLF</sequence>
<dbReference type="AlphaFoldDB" id="A0A8T0RNV8"/>
<feature type="region of interest" description="Disordered" evidence="1">
    <location>
        <begin position="38"/>
        <end position="59"/>
    </location>
</feature>
<comment type="caution">
    <text evidence="2">The sequence shown here is derived from an EMBL/GenBank/DDBJ whole genome shotgun (WGS) entry which is preliminary data.</text>
</comment>
<reference evidence="2" key="1">
    <citation type="submission" date="2020-05" db="EMBL/GenBank/DDBJ databases">
        <title>WGS assembly of Panicum virgatum.</title>
        <authorList>
            <person name="Lovell J.T."/>
            <person name="Jenkins J."/>
            <person name="Shu S."/>
            <person name="Juenger T.E."/>
            <person name="Schmutz J."/>
        </authorList>
    </citation>
    <scope>NUCLEOTIDE SEQUENCE</scope>
    <source>
        <strain evidence="2">AP13</strain>
    </source>
</reference>
<protein>
    <submittedName>
        <fullName evidence="2">Uncharacterized protein</fullName>
    </submittedName>
</protein>
<name>A0A8T0RNV8_PANVG</name>
<proteinExistence type="predicted"/>
<feature type="compositionally biased region" description="Basic and acidic residues" evidence="1">
    <location>
        <begin position="48"/>
        <end position="59"/>
    </location>
</feature>
<evidence type="ECO:0000313" key="2">
    <source>
        <dbReference type="EMBL" id="KAG2586229.1"/>
    </source>
</evidence>
<keyword evidence="3" id="KW-1185">Reference proteome</keyword>
<dbReference type="EMBL" id="CM029046">
    <property type="protein sequence ID" value="KAG2586229.1"/>
    <property type="molecule type" value="Genomic_DNA"/>
</dbReference>
<organism evidence="2 3">
    <name type="scientific">Panicum virgatum</name>
    <name type="common">Blackwell switchgrass</name>
    <dbReference type="NCBI Taxonomy" id="38727"/>
    <lineage>
        <taxon>Eukaryota</taxon>
        <taxon>Viridiplantae</taxon>
        <taxon>Streptophyta</taxon>
        <taxon>Embryophyta</taxon>
        <taxon>Tracheophyta</taxon>
        <taxon>Spermatophyta</taxon>
        <taxon>Magnoliopsida</taxon>
        <taxon>Liliopsida</taxon>
        <taxon>Poales</taxon>
        <taxon>Poaceae</taxon>
        <taxon>PACMAD clade</taxon>
        <taxon>Panicoideae</taxon>
        <taxon>Panicodae</taxon>
        <taxon>Paniceae</taxon>
        <taxon>Panicinae</taxon>
        <taxon>Panicum</taxon>
        <taxon>Panicum sect. Hiantes</taxon>
    </lineage>
</organism>